<protein>
    <submittedName>
        <fullName evidence="1">Uncharacterized protein</fullName>
    </submittedName>
</protein>
<evidence type="ECO:0000313" key="1">
    <source>
        <dbReference type="EMBL" id="MPC27450.1"/>
    </source>
</evidence>
<comment type="caution">
    <text evidence="1">The sequence shown here is derived from an EMBL/GenBank/DDBJ whole genome shotgun (WGS) entry which is preliminary data.</text>
</comment>
<dbReference type="EMBL" id="VSRR010001749">
    <property type="protein sequence ID" value="MPC27450.1"/>
    <property type="molecule type" value="Genomic_DNA"/>
</dbReference>
<accession>A0A5B7E0M4</accession>
<reference evidence="1 2" key="1">
    <citation type="submission" date="2019-05" db="EMBL/GenBank/DDBJ databases">
        <title>Another draft genome of Portunus trituberculatus and its Hox gene families provides insights of decapod evolution.</title>
        <authorList>
            <person name="Jeong J.-H."/>
            <person name="Song I."/>
            <person name="Kim S."/>
            <person name="Choi T."/>
            <person name="Kim D."/>
            <person name="Ryu S."/>
            <person name="Kim W."/>
        </authorList>
    </citation>
    <scope>NUCLEOTIDE SEQUENCE [LARGE SCALE GENOMIC DNA]</scope>
    <source>
        <tissue evidence="1">Muscle</tissue>
    </source>
</reference>
<evidence type="ECO:0000313" key="2">
    <source>
        <dbReference type="Proteomes" id="UP000324222"/>
    </source>
</evidence>
<proteinExistence type="predicted"/>
<gene>
    <name evidence="1" type="ORF">E2C01_020620</name>
</gene>
<dbReference type="AlphaFoldDB" id="A0A5B7E0M4"/>
<sequence length="68" mass="7316">MSEWAVGSEETGCSDGTGKVHQGKVLLAVTDGPSSDTLGSHSYLACHAKQTGWQVEHSQMSKWTQFGY</sequence>
<dbReference type="Proteomes" id="UP000324222">
    <property type="component" value="Unassembled WGS sequence"/>
</dbReference>
<keyword evidence="2" id="KW-1185">Reference proteome</keyword>
<organism evidence="1 2">
    <name type="scientific">Portunus trituberculatus</name>
    <name type="common">Swimming crab</name>
    <name type="synonym">Neptunus trituberculatus</name>
    <dbReference type="NCBI Taxonomy" id="210409"/>
    <lineage>
        <taxon>Eukaryota</taxon>
        <taxon>Metazoa</taxon>
        <taxon>Ecdysozoa</taxon>
        <taxon>Arthropoda</taxon>
        <taxon>Crustacea</taxon>
        <taxon>Multicrustacea</taxon>
        <taxon>Malacostraca</taxon>
        <taxon>Eumalacostraca</taxon>
        <taxon>Eucarida</taxon>
        <taxon>Decapoda</taxon>
        <taxon>Pleocyemata</taxon>
        <taxon>Brachyura</taxon>
        <taxon>Eubrachyura</taxon>
        <taxon>Portunoidea</taxon>
        <taxon>Portunidae</taxon>
        <taxon>Portuninae</taxon>
        <taxon>Portunus</taxon>
    </lineage>
</organism>
<name>A0A5B7E0M4_PORTR</name>